<dbReference type="EMBL" id="JAEHFY010000012">
    <property type="protein sequence ID" value="MBK0383279.1"/>
    <property type="molecule type" value="Genomic_DNA"/>
</dbReference>
<keyword evidence="4" id="KW-0812">Transmembrane</keyword>
<dbReference type="PANTHER" id="PTHR44227">
    <property type="match status" value="1"/>
</dbReference>
<feature type="transmembrane region" description="Helical" evidence="4">
    <location>
        <begin position="387"/>
        <end position="407"/>
    </location>
</feature>
<keyword evidence="4" id="KW-0472">Membrane</keyword>
<organism evidence="5 6">
    <name type="scientific">Pedobacter segetis</name>
    <dbReference type="NCBI Taxonomy" id="2793069"/>
    <lineage>
        <taxon>Bacteria</taxon>
        <taxon>Pseudomonadati</taxon>
        <taxon>Bacteroidota</taxon>
        <taxon>Sphingobacteriia</taxon>
        <taxon>Sphingobacteriales</taxon>
        <taxon>Sphingobacteriaceae</taxon>
        <taxon>Pedobacter</taxon>
    </lineage>
</organism>
<evidence type="ECO:0000256" key="3">
    <source>
        <dbReference type="PROSITE-ProRule" id="PRU00339"/>
    </source>
</evidence>
<feature type="transmembrane region" description="Helical" evidence="4">
    <location>
        <begin position="178"/>
        <end position="205"/>
    </location>
</feature>
<sequence>MNKTDKNVALLSILAFIILIAAYANHFHNGFHFDDFHTIVNNLYIRNLSNIPAFFHDPRMFSVDPEHWGLRPMVTTTLAIDYWLANGLNPFYFQLSTFVWYVILGVMIFFMYKNLLQKVSASTWIPYIALFATSWYMLNTANAETVNYIISRSDVLSTFCVVAAFLIYIAYPNKRKYYLYIIPAFIGIFFKEIMPVLIILLFFYILLFERNLSISDLFKTTNFKYLIKTVVTLLPLTIINLVTQYYLMSANTAIQGTTNPFVPYVLTQTYVWIHYFISFFLPTSLSADTDFTIIKNLLDERIIMGFIFIILYATVIFKTSKKPQTRPIAFGLIWFGAALLPTSLAPLAEVTNDHRMFFPFIGLAFSATYSIALYLINHENKLKNNQLAKISLIAVAICILGLNTYGVTQRNKVWKSESSLWLDVTQKSPENGRGFMNYGLTQMEVGNYKDAISNFEKAKLLTPKYGAVYINLGVAKNAIGLPQEAEENFKKAISLNPESYKPYQFYTKYLIQNNRYEDAKEVGEKALAINPTSSDVYELLLKTYNQLQDWEKLTTTAKDYLEILPNNELAKKYLAAGLNKTPYYTEAENNDNKTKITNYINQSLAMYNAGKYQECINLCQKVLKLDSNKIEAYINIGAANNMLKNWEEGIKYLNKALAINPNDKLAIGNLNWAKSELKKKDK</sequence>
<dbReference type="InterPro" id="IPR011990">
    <property type="entry name" value="TPR-like_helical_dom_sf"/>
</dbReference>
<evidence type="ECO:0000256" key="4">
    <source>
        <dbReference type="SAM" id="Phobius"/>
    </source>
</evidence>
<evidence type="ECO:0008006" key="7">
    <source>
        <dbReference type="Google" id="ProtNLM"/>
    </source>
</evidence>
<keyword evidence="1" id="KW-0677">Repeat</keyword>
<dbReference type="Proteomes" id="UP000660024">
    <property type="component" value="Unassembled WGS sequence"/>
</dbReference>
<accession>A0ABS1BK57</accession>
<comment type="caution">
    <text evidence="5">The sequence shown here is derived from an EMBL/GenBank/DDBJ whole genome shotgun (WGS) entry which is preliminary data.</text>
</comment>
<keyword evidence="6" id="KW-1185">Reference proteome</keyword>
<feature type="transmembrane region" description="Helical" evidence="4">
    <location>
        <begin position="149"/>
        <end position="171"/>
    </location>
</feature>
<feature type="transmembrane region" description="Helical" evidence="4">
    <location>
        <begin position="91"/>
        <end position="112"/>
    </location>
</feature>
<feature type="transmembrane region" description="Helical" evidence="4">
    <location>
        <begin position="356"/>
        <end position="375"/>
    </location>
</feature>
<dbReference type="Pfam" id="PF13181">
    <property type="entry name" value="TPR_8"/>
    <property type="match status" value="1"/>
</dbReference>
<dbReference type="Gene3D" id="1.25.40.10">
    <property type="entry name" value="Tetratricopeptide repeat domain"/>
    <property type="match status" value="2"/>
</dbReference>
<dbReference type="PROSITE" id="PS50005">
    <property type="entry name" value="TPR"/>
    <property type="match status" value="3"/>
</dbReference>
<dbReference type="InterPro" id="IPR052346">
    <property type="entry name" value="O-mannosyl-transferase_TMTC"/>
</dbReference>
<dbReference type="SMART" id="SM00028">
    <property type="entry name" value="TPR"/>
    <property type="match status" value="5"/>
</dbReference>
<proteinExistence type="predicted"/>
<feature type="transmembrane region" description="Helical" evidence="4">
    <location>
        <begin position="225"/>
        <end position="249"/>
    </location>
</feature>
<name>A0ABS1BK57_9SPHI</name>
<feature type="repeat" description="TPR" evidence="3">
    <location>
        <begin position="466"/>
        <end position="499"/>
    </location>
</feature>
<feature type="repeat" description="TPR" evidence="3">
    <location>
        <begin position="432"/>
        <end position="465"/>
    </location>
</feature>
<evidence type="ECO:0000313" key="6">
    <source>
        <dbReference type="Proteomes" id="UP000660024"/>
    </source>
</evidence>
<feature type="transmembrane region" description="Helical" evidence="4">
    <location>
        <begin position="119"/>
        <end position="137"/>
    </location>
</feature>
<feature type="repeat" description="TPR" evidence="3">
    <location>
        <begin position="630"/>
        <end position="663"/>
    </location>
</feature>
<keyword evidence="4" id="KW-1133">Transmembrane helix</keyword>
<dbReference type="RefSeq" id="WP_200586086.1">
    <property type="nucleotide sequence ID" value="NZ_JAEHFY010000012.1"/>
</dbReference>
<feature type="transmembrane region" description="Helical" evidence="4">
    <location>
        <begin position="329"/>
        <end position="350"/>
    </location>
</feature>
<feature type="transmembrane region" description="Helical" evidence="4">
    <location>
        <begin position="301"/>
        <end position="317"/>
    </location>
</feature>
<dbReference type="PANTHER" id="PTHR44227:SF3">
    <property type="entry name" value="PROTEIN O-MANNOSYL-TRANSFERASE TMTC4"/>
    <property type="match status" value="1"/>
</dbReference>
<dbReference type="SUPFAM" id="SSF48452">
    <property type="entry name" value="TPR-like"/>
    <property type="match status" value="1"/>
</dbReference>
<reference evidence="5 6" key="1">
    <citation type="submission" date="2020-12" db="EMBL/GenBank/DDBJ databases">
        <title>Bacterial novel species Pedobacter sp. SD-b isolated from soil.</title>
        <authorList>
            <person name="Jung H.-Y."/>
        </authorList>
    </citation>
    <scope>NUCLEOTIDE SEQUENCE [LARGE SCALE GENOMIC DNA]</scope>
    <source>
        <strain evidence="5 6">SD-b</strain>
    </source>
</reference>
<evidence type="ECO:0000256" key="2">
    <source>
        <dbReference type="ARBA" id="ARBA00022803"/>
    </source>
</evidence>
<dbReference type="InterPro" id="IPR019734">
    <property type="entry name" value="TPR_rpt"/>
</dbReference>
<dbReference type="Pfam" id="PF14559">
    <property type="entry name" value="TPR_19"/>
    <property type="match status" value="1"/>
</dbReference>
<protein>
    <recommendedName>
        <fullName evidence="7">Tetratricopeptide repeat-containing protein</fullName>
    </recommendedName>
</protein>
<keyword evidence="2 3" id="KW-0802">TPR repeat</keyword>
<evidence type="ECO:0000313" key="5">
    <source>
        <dbReference type="EMBL" id="MBK0383279.1"/>
    </source>
</evidence>
<gene>
    <name evidence="5" type="ORF">I5M32_09935</name>
</gene>
<feature type="transmembrane region" description="Helical" evidence="4">
    <location>
        <begin position="261"/>
        <end position="281"/>
    </location>
</feature>
<evidence type="ECO:0000256" key="1">
    <source>
        <dbReference type="ARBA" id="ARBA00022737"/>
    </source>
</evidence>
<dbReference type="PROSITE" id="PS50293">
    <property type="entry name" value="TPR_REGION"/>
    <property type="match status" value="1"/>
</dbReference>